<feature type="compositionally biased region" description="Basic and acidic residues" evidence="9">
    <location>
        <begin position="154"/>
        <end position="177"/>
    </location>
</feature>
<comment type="similarity">
    <text evidence="8">Belongs to the FAM21 family.</text>
</comment>
<feature type="compositionally biased region" description="Polar residues" evidence="9">
    <location>
        <begin position="287"/>
        <end position="304"/>
    </location>
</feature>
<dbReference type="EMBL" id="JAFIRN010000018">
    <property type="protein sequence ID" value="KAG5831775.1"/>
    <property type="molecule type" value="Genomic_DNA"/>
</dbReference>
<organism evidence="11 12">
    <name type="scientific">Anguilla anguilla</name>
    <name type="common">European freshwater eel</name>
    <name type="synonym">Muraena anguilla</name>
    <dbReference type="NCBI Taxonomy" id="7936"/>
    <lineage>
        <taxon>Eukaryota</taxon>
        <taxon>Metazoa</taxon>
        <taxon>Chordata</taxon>
        <taxon>Craniata</taxon>
        <taxon>Vertebrata</taxon>
        <taxon>Euteleostomi</taxon>
        <taxon>Actinopterygii</taxon>
        <taxon>Neopterygii</taxon>
        <taxon>Teleostei</taxon>
        <taxon>Anguilliformes</taxon>
        <taxon>Anguillidae</taxon>
        <taxon>Anguilla</taxon>
    </lineage>
</organism>
<gene>
    <name evidence="11" type="ORF">ANANG_G00307350</name>
</gene>
<dbReference type="GO" id="GO:0042147">
    <property type="term" value="P:retrograde transport, endosome to Golgi"/>
    <property type="evidence" value="ECO:0007669"/>
    <property type="project" value="TreeGrafter"/>
</dbReference>
<evidence type="ECO:0000256" key="1">
    <source>
        <dbReference type="ARBA" id="ARBA00004146"/>
    </source>
</evidence>
<reference evidence="11" key="1">
    <citation type="submission" date="2021-01" db="EMBL/GenBank/DDBJ databases">
        <title>A chromosome-scale assembly of European eel, Anguilla anguilla.</title>
        <authorList>
            <person name="Henkel C."/>
            <person name="Jong-Raadsen S.A."/>
            <person name="Dufour S."/>
            <person name="Weltzien F.-A."/>
            <person name="Palstra A.P."/>
            <person name="Pelster B."/>
            <person name="Spaink H.P."/>
            <person name="Van Den Thillart G.E."/>
            <person name="Jansen H."/>
            <person name="Zahm M."/>
            <person name="Klopp C."/>
            <person name="Cedric C."/>
            <person name="Louis A."/>
            <person name="Berthelot C."/>
            <person name="Parey E."/>
            <person name="Roest Crollius H."/>
            <person name="Montfort J."/>
            <person name="Robinson-Rechavi M."/>
            <person name="Bucao C."/>
            <person name="Bouchez O."/>
            <person name="Gislard M."/>
            <person name="Lluch J."/>
            <person name="Milhes M."/>
            <person name="Lampietro C."/>
            <person name="Lopez Roques C."/>
            <person name="Donnadieu C."/>
            <person name="Braasch I."/>
            <person name="Desvignes T."/>
            <person name="Postlethwait J."/>
            <person name="Bobe J."/>
            <person name="Guiguen Y."/>
            <person name="Dirks R."/>
        </authorList>
    </citation>
    <scope>NUCLEOTIDE SEQUENCE</scope>
    <source>
        <strain evidence="11">Tag_6206</strain>
        <tissue evidence="11">Liver</tissue>
    </source>
</reference>
<dbReference type="PANTHER" id="PTHR21669:SF38">
    <property type="entry name" value="WASH COMPLEX SUBUNIT 2A-RELATED"/>
    <property type="match status" value="1"/>
</dbReference>
<evidence type="ECO:0000313" key="11">
    <source>
        <dbReference type="EMBL" id="KAG5831775.1"/>
    </source>
</evidence>
<feature type="compositionally biased region" description="Low complexity" evidence="9">
    <location>
        <begin position="430"/>
        <end position="442"/>
    </location>
</feature>
<feature type="region of interest" description="Disordered" evidence="9">
    <location>
        <begin position="643"/>
        <end position="693"/>
    </location>
</feature>
<feature type="compositionally biased region" description="Low complexity" evidence="9">
    <location>
        <begin position="399"/>
        <end position="417"/>
    </location>
</feature>
<evidence type="ECO:0000259" key="10">
    <source>
        <dbReference type="Pfam" id="PF15255"/>
    </source>
</evidence>
<keyword evidence="4" id="KW-1003">Cell membrane</keyword>
<keyword evidence="6" id="KW-0967">Endosome</keyword>
<dbReference type="GO" id="GO:1901981">
    <property type="term" value="F:phosphatidylinositol phosphate binding"/>
    <property type="evidence" value="ECO:0007669"/>
    <property type="project" value="TreeGrafter"/>
</dbReference>
<feature type="compositionally biased region" description="Low complexity" evidence="9">
    <location>
        <begin position="496"/>
        <end position="516"/>
    </location>
</feature>
<feature type="compositionally biased region" description="Low complexity" evidence="9">
    <location>
        <begin position="647"/>
        <end position="660"/>
    </location>
</feature>
<feature type="compositionally biased region" description="Basic and acidic residues" evidence="9">
    <location>
        <begin position="587"/>
        <end position="596"/>
    </location>
</feature>
<feature type="compositionally biased region" description="Basic and acidic residues" evidence="9">
    <location>
        <begin position="268"/>
        <end position="278"/>
    </location>
</feature>
<evidence type="ECO:0000313" key="12">
    <source>
        <dbReference type="Proteomes" id="UP001044222"/>
    </source>
</evidence>
<proteinExistence type="inferred from homology"/>
<dbReference type="GO" id="GO:0005829">
    <property type="term" value="C:cytosol"/>
    <property type="evidence" value="ECO:0007669"/>
    <property type="project" value="GOC"/>
</dbReference>
<keyword evidence="12" id="KW-1185">Reference proteome</keyword>
<evidence type="ECO:0000256" key="4">
    <source>
        <dbReference type="ARBA" id="ARBA00022475"/>
    </source>
</evidence>
<evidence type="ECO:0000256" key="9">
    <source>
        <dbReference type="SAM" id="MobiDB-lite"/>
    </source>
</evidence>
<dbReference type="PANTHER" id="PTHR21669">
    <property type="entry name" value="CAPZ-INTERACTING PROTEIN AND RELATED PROTEINS"/>
    <property type="match status" value="1"/>
</dbReference>
<dbReference type="AlphaFoldDB" id="A0A9D3LMM2"/>
<evidence type="ECO:0000256" key="3">
    <source>
        <dbReference type="ARBA" id="ARBA00022448"/>
    </source>
</evidence>
<name>A0A9D3LMM2_ANGAN</name>
<comment type="caution">
    <text evidence="11">The sequence shown here is derived from an EMBL/GenBank/DDBJ whole genome shotgun (WGS) entry which is preliminary data.</text>
</comment>
<evidence type="ECO:0000256" key="8">
    <source>
        <dbReference type="ARBA" id="ARBA00038327"/>
    </source>
</evidence>
<protein>
    <recommendedName>
        <fullName evidence="10">FAM21/CAPZIP domain-containing protein</fullName>
    </recommendedName>
</protein>
<dbReference type="GO" id="GO:1905394">
    <property type="term" value="F:retromer complex binding"/>
    <property type="evidence" value="ECO:0007669"/>
    <property type="project" value="TreeGrafter"/>
</dbReference>
<feature type="compositionally biased region" description="Low complexity" evidence="9">
    <location>
        <begin position="32"/>
        <end position="42"/>
    </location>
</feature>
<accession>A0A9D3LMM2</accession>
<dbReference type="GO" id="GO:0036010">
    <property type="term" value="P:protein localization to endosome"/>
    <property type="evidence" value="ECO:0007669"/>
    <property type="project" value="TreeGrafter"/>
</dbReference>
<dbReference type="GO" id="GO:0071203">
    <property type="term" value="C:WASH complex"/>
    <property type="evidence" value="ECO:0007669"/>
    <property type="project" value="TreeGrafter"/>
</dbReference>
<feature type="domain" description="FAM21/CAPZIP" evidence="10">
    <location>
        <begin position="302"/>
        <end position="442"/>
    </location>
</feature>
<comment type="subcellular location">
    <subcellularLocation>
        <location evidence="2">Cell membrane</location>
    </subcellularLocation>
    <subcellularLocation>
        <location evidence="1">Early endosome membrane</location>
    </subcellularLocation>
</comment>
<keyword evidence="5" id="KW-0597">Phosphoprotein</keyword>
<dbReference type="GO" id="GO:0005886">
    <property type="term" value="C:plasma membrane"/>
    <property type="evidence" value="ECO:0007669"/>
    <property type="project" value="UniProtKB-SubCell"/>
</dbReference>
<sequence length="693" mass="74563">MVFSWEQQDQWMSSKPSQVKPDVKTGMRGSNSAPSSLPSARAAPKDSLFDEDDGDHDLFTATKETSKKKSQRVSLLFEEEEEDEEGRSSLFGFQPPATESSAPDVKVLSPDSRPPSDLGKQEEEGVHGTSAQSSPQGSEEPIKKLSGAVGLFGEQKEDAAKPTKSPLEDPDKDDFLYKDSPPPMEEEPRAKKNVVSLFDDDEDDEEVEEAVSTSSQPAAKNTLKAQEQRTRTKSTRVFQDEELLFTQKLQKDNDPDVDLFSTSVKPKKVAEKPKKEEAPAQQAPIQRASTPVSTDAQQKPTSPVKSKEPSSRIGKLQANLAIHPASLLPGAVPRLPGAVSVLPSLAPLPPQSHPSTPVLGQPPSPALASVTQADSEGGVSFDTPAQVTTLQSANKGRARAAGQRRPQTRAARQLAAQLSDELREEGQEEGGASRAGSSAATPSSPPTVISEAPPNPSAPRLPIFAPADSEGAKPKKPPTSTATAEDHLFGSDNLFAPISKQAPSPKPKSASPEQPARPGLKKEEVSAIFDDPGGDLFQTARQKPAKKPKAMPFLDEEDNNIFGVERSTAVTVTKEPPTESNPSKQDIFQDEKQEAPKKRKGKALDASLFDDNVDIFADLTTTIKPKEKKSKKKVETKSIFDDDMDDIFSSGTVKPVVKPQSKSKKSQPSKDANVAEDTYHSIFDDPLNALGGK</sequence>
<dbReference type="GO" id="GO:0031901">
    <property type="term" value="C:early endosome membrane"/>
    <property type="evidence" value="ECO:0007669"/>
    <property type="project" value="UniProtKB-SubCell"/>
</dbReference>
<evidence type="ECO:0000256" key="2">
    <source>
        <dbReference type="ARBA" id="ARBA00004236"/>
    </source>
</evidence>
<feature type="compositionally biased region" description="Polar residues" evidence="9">
    <location>
        <begin position="1"/>
        <end position="17"/>
    </location>
</feature>
<evidence type="ECO:0000256" key="5">
    <source>
        <dbReference type="ARBA" id="ARBA00022553"/>
    </source>
</evidence>
<feature type="compositionally biased region" description="Acidic residues" evidence="9">
    <location>
        <begin position="198"/>
        <end position="209"/>
    </location>
</feature>
<evidence type="ECO:0000256" key="6">
    <source>
        <dbReference type="ARBA" id="ARBA00022753"/>
    </source>
</evidence>
<keyword evidence="7" id="KW-0472">Membrane</keyword>
<feature type="compositionally biased region" description="Polar residues" evidence="9">
    <location>
        <begin position="211"/>
        <end position="225"/>
    </location>
</feature>
<dbReference type="InterPro" id="IPR029341">
    <property type="entry name" value="FAM21/CAPZIP"/>
</dbReference>
<evidence type="ECO:0000256" key="7">
    <source>
        <dbReference type="ARBA" id="ARBA00023136"/>
    </source>
</evidence>
<dbReference type="Pfam" id="PF15255">
    <property type="entry name" value="CAP-ZIP_m"/>
    <property type="match status" value="1"/>
</dbReference>
<keyword evidence="3" id="KW-0813">Transport</keyword>
<feature type="compositionally biased region" description="Polar residues" evidence="9">
    <location>
        <begin position="383"/>
        <end position="394"/>
    </location>
</feature>
<dbReference type="Proteomes" id="UP001044222">
    <property type="component" value="Chromosome 18"/>
</dbReference>
<feature type="region of interest" description="Disordered" evidence="9">
    <location>
        <begin position="1"/>
        <end position="603"/>
    </location>
</feature>